<evidence type="ECO:0000256" key="1">
    <source>
        <dbReference type="SAM" id="Phobius"/>
    </source>
</evidence>
<dbReference type="EMBL" id="GBBM01007528">
    <property type="protein sequence ID" value="JAC27890.1"/>
    <property type="molecule type" value="mRNA"/>
</dbReference>
<feature type="signal peptide" evidence="2">
    <location>
        <begin position="1"/>
        <end position="27"/>
    </location>
</feature>
<sequence>MGNCPVLSYSLFSSLIVLHALFDKGVCDNLWSDNLSYTAVFHIPALCFDTYQECIGYNLGFCNAVSFPFGMCLHLCAAQSLFVAPFYSGEVTHKLFVTFAVMCSVPIFVCVRVLVCKRNLSLEHHPIAKFLEAAKAKSANF</sequence>
<evidence type="ECO:0000256" key="2">
    <source>
        <dbReference type="SAM" id="SignalP"/>
    </source>
</evidence>
<evidence type="ECO:0008006" key="4">
    <source>
        <dbReference type="Google" id="ProtNLM"/>
    </source>
</evidence>
<name>A0A023G4U4_AMBTT</name>
<keyword evidence="1" id="KW-0812">Transmembrane</keyword>
<feature type="transmembrane region" description="Helical" evidence="1">
    <location>
        <begin position="95"/>
        <end position="115"/>
    </location>
</feature>
<organism evidence="3">
    <name type="scientific">Amblyomma triste</name>
    <name type="common">Neotropical tick</name>
    <dbReference type="NCBI Taxonomy" id="251400"/>
    <lineage>
        <taxon>Eukaryota</taxon>
        <taxon>Metazoa</taxon>
        <taxon>Ecdysozoa</taxon>
        <taxon>Arthropoda</taxon>
        <taxon>Chelicerata</taxon>
        <taxon>Arachnida</taxon>
        <taxon>Acari</taxon>
        <taxon>Parasitiformes</taxon>
        <taxon>Ixodida</taxon>
        <taxon>Ixodoidea</taxon>
        <taxon>Ixodidae</taxon>
        <taxon>Amblyomminae</taxon>
        <taxon>Amblyomma</taxon>
    </lineage>
</organism>
<evidence type="ECO:0000313" key="3">
    <source>
        <dbReference type="EMBL" id="JAC27890.1"/>
    </source>
</evidence>
<keyword evidence="1" id="KW-0472">Membrane</keyword>
<reference evidence="3" key="1">
    <citation type="submission" date="2014-03" db="EMBL/GenBank/DDBJ databases">
        <title>The sialotranscriptome of Amblyomma triste, Amblyomma parvum and Amblyomma cajennense ticks, uncovered by 454-based RNA-seq.</title>
        <authorList>
            <person name="Garcia G.R."/>
            <person name="Gardinassi L.G."/>
            <person name="Ribeiro J.M."/>
            <person name="Anatriello E."/>
            <person name="Ferreira B.R."/>
            <person name="Moreira H.N."/>
            <person name="Mafra C."/>
            <person name="Olegario M.M."/>
            <person name="Szabo P.J."/>
            <person name="Miranda-Santos I.K."/>
            <person name="Maruyama S.R."/>
        </authorList>
    </citation>
    <scope>NUCLEOTIDE SEQUENCE</scope>
    <source>
        <strain evidence="3">Mato Grasso do Sul</strain>
        <tissue evidence="3">Salivary glands</tissue>
    </source>
</reference>
<accession>A0A023G4U4</accession>
<feature type="transmembrane region" description="Helical" evidence="1">
    <location>
        <begin position="67"/>
        <end position="89"/>
    </location>
</feature>
<keyword evidence="1" id="KW-1133">Transmembrane helix</keyword>
<proteinExistence type="evidence at transcript level"/>
<protein>
    <recommendedName>
        <fullName evidence="4">Secreted protein</fullName>
    </recommendedName>
</protein>
<keyword evidence="2" id="KW-0732">Signal</keyword>
<feature type="chain" id="PRO_5001516397" description="Secreted protein" evidence="2">
    <location>
        <begin position="28"/>
        <end position="141"/>
    </location>
</feature>
<dbReference type="AlphaFoldDB" id="A0A023G4U4"/>